<dbReference type="PANTHER" id="PTHR16079">
    <property type="entry name" value="UBIQUITIN LIGASE PROTEIN CHFR"/>
    <property type="match status" value="1"/>
</dbReference>
<accession>A0A5J4QUD0</accession>
<dbReference type="OrthoDB" id="1305878at2759"/>
<gene>
    <name evidence="2" type="ORF">EZS28_054058</name>
</gene>
<proteinExistence type="predicted"/>
<protein>
    <submittedName>
        <fullName evidence="2">Uncharacterized protein</fullName>
    </submittedName>
</protein>
<sequence length="132" mass="14638">QAGQINRTNSTASSQQGSSDNENSDKDDDDDDQQQGAGVNNVAGILQKSWKNLKDTQSGETITGDSPSCNACFIRIAGKLLLKYRLGIDKNDLPNQFKSKPNCYWGHNCRTQSHNVGHAQRFNHLCRQTRKS</sequence>
<feature type="region of interest" description="Disordered" evidence="1">
    <location>
        <begin position="1"/>
        <end position="43"/>
    </location>
</feature>
<dbReference type="EMBL" id="SNRW01044103">
    <property type="protein sequence ID" value="KAA6325517.1"/>
    <property type="molecule type" value="Genomic_DNA"/>
</dbReference>
<dbReference type="PANTHER" id="PTHR16079:SF4">
    <property type="entry name" value="E3 UBIQUITIN-PROTEIN LIGASE CHFR"/>
    <property type="match status" value="1"/>
</dbReference>
<feature type="non-terminal residue" evidence="2">
    <location>
        <position position="1"/>
    </location>
</feature>
<dbReference type="GO" id="GO:0016567">
    <property type="term" value="P:protein ubiquitination"/>
    <property type="evidence" value="ECO:0007669"/>
    <property type="project" value="TreeGrafter"/>
</dbReference>
<dbReference type="GO" id="GO:0005634">
    <property type="term" value="C:nucleus"/>
    <property type="evidence" value="ECO:0007669"/>
    <property type="project" value="TreeGrafter"/>
</dbReference>
<feature type="compositionally biased region" description="Polar residues" evidence="1">
    <location>
        <begin position="1"/>
        <end position="21"/>
    </location>
</feature>
<dbReference type="AlphaFoldDB" id="A0A5J4QUD0"/>
<organism evidence="2 3">
    <name type="scientific">Streblomastix strix</name>
    <dbReference type="NCBI Taxonomy" id="222440"/>
    <lineage>
        <taxon>Eukaryota</taxon>
        <taxon>Metamonada</taxon>
        <taxon>Preaxostyla</taxon>
        <taxon>Oxymonadida</taxon>
        <taxon>Streblomastigidae</taxon>
        <taxon>Streblomastix</taxon>
    </lineage>
</organism>
<dbReference type="GO" id="GO:0004842">
    <property type="term" value="F:ubiquitin-protein transferase activity"/>
    <property type="evidence" value="ECO:0007669"/>
    <property type="project" value="TreeGrafter"/>
</dbReference>
<comment type="caution">
    <text evidence="2">The sequence shown here is derived from an EMBL/GenBank/DDBJ whole genome shotgun (WGS) entry which is preliminary data.</text>
</comment>
<dbReference type="InterPro" id="IPR052256">
    <property type="entry name" value="E3_ubiquitin-ligase_CHFR"/>
</dbReference>
<reference evidence="2 3" key="1">
    <citation type="submission" date="2019-03" db="EMBL/GenBank/DDBJ databases">
        <title>Single cell metagenomics reveals metabolic interactions within the superorganism composed of flagellate Streblomastix strix and complex community of Bacteroidetes bacteria on its surface.</title>
        <authorList>
            <person name="Treitli S.C."/>
            <person name="Kolisko M."/>
            <person name="Husnik F."/>
            <person name="Keeling P."/>
            <person name="Hampl V."/>
        </authorList>
    </citation>
    <scope>NUCLEOTIDE SEQUENCE [LARGE SCALE GENOMIC DNA]</scope>
    <source>
        <strain evidence="2">ST1C</strain>
    </source>
</reference>
<evidence type="ECO:0000313" key="2">
    <source>
        <dbReference type="EMBL" id="KAA6325517.1"/>
    </source>
</evidence>
<evidence type="ECO:0000313" key="3">
    <source>
        <dbReference type="Proteomes" id="UP000324800"/>
    </source>
</evidence>
<dbReference type="GO" id="GO:0006511">
    <property type="term" value="P:ubiquitin-dependent protein catabolic process"/>
    <property type="evidence" value="ECO:0007669"/>
    <property type="project" value="TreeGrafter"/>
</dbReference>
<evidence type="ECO:0000256" key="1">
    <source>
        <dbReference type="SAM" id="MobiDB-lite"/>
    </source>
</evidence>
<dbReference type="Proteomes" id="UP000324800">
    <property type="component" value="Unassembled WGS sequence"/>
</dbReference>
<name>A0A5J4QUD0_9EUKA</name>